<reference evidence="3" key="1">
    <citation type="submission" date="2013-04" db="EMBL/GenBank/DDBJ databases">
        <authorList>
            <person name="Qu J."/>
            <person name="Murali S.C."/>
            <person name="Bandaranaike D."/>
            <person name="Bellair M."/>
            <person name="Blankenburg K."/>
            <person name="Chao H."/>
            <person name="Dinh H."/>
            <person name="Doddapaneni H."/>
            <person name="Downs B."/>
            <person name="Dugan-Rocha S."/>
            <person name="Elkadiri S."/>
            <person name="Gnanaolivu R.D."/>
            <person name="Hernandez B."/>
            <person name="Javaid M."/>
            <person name="Jayaseelan J.C."/>
            <person name="Lee S."/>
            <person name="Li M."/>
            <person name="Ming W."/>
            <person name="Munidasa M."/>
            <person name="Muniz J."/>
            <person name="Nguyen L."/>
            <person name="Ongeri F."/>
            <person name="Osuji N."/>
            <person name="Pu L.-L."/>
            <person name="Puazo M."/>
            <person name="Qu C."/>
            <person name="Quiroz J."/>
            <person name="Raj R."/>
            <person name="Weissenberger G."/>
            <person name="Xin Y."/>
            <person name="Zou X."/>
            <person name="Han Y."/>
            <person name="Richards S."/>
            <person name="Worley K."/>
            <person name="Muzny D."/>
            <person name="Gibbs R."/>
        </authorList>
    </citation>
    <scope>NUCLEOTIDE SEQUENCE</scope>
    <source>
        <strain evidence="3">Sampled in the wild</strain>
    </source>
</reference>
<dbReference type="InterPro" id="IPR002656">
    <property type="entry name" value="Acyl_transf_3_dom"/>
</dbReference>
<protein>
    <recommendedName>
        <fullName evidence="2">Acyltransferase 3 domain-containing protein</fullName>
    </recommendedName>
</protein>
<evidence type="ECO:0000259" key="2">
    <source>
        <dbReference type="Pfam" id="PF01757"/>
    </source>
</evidence>
<organism evidence="3 4">
    <name type="scientific">Ladona fulva</name>
    <name type="common">Scarce chaser dragonfly</name>
    <name type="synonym">Libellula fulva</name>
    <dbReference type="NCBI Taxonomy" id="123851"/>
    <lineage>
        <taxon>Eukaryota</taxon>
        <taxon>Metazoa</taxon>
        <taxon>Ecdysozoa</taxon>
        <taxon>Arthropoda</taxon>
        <taxon>Hexapoda</taxon>
        <taxon>Insecta</taxon>
        <taxon>Pterygota</taxon>
        <taxon>Palaeoptera</taxon>
        <taxon>Odonata</taxon>
        <taxon>Epiprocta</taxon>
        <taxon>Anisoptera</taxon>
        <taxon>Libelluloidea</taxon>
        <taxon>Libellulidae</taxon>
        <taxon>Ladona</taxon>
    </lineage>
</organism>
<gene>
    <name evidence="3" type="ORF">J437_LFUL014129</name>
</gene>
<feature type="transmembrane region" description="Helical" evidence="1">
    <location>
        <begin position="96"/>
        <end position="117"/>
    </location>
</feature>
<feature type="transmembrane region" description="Helical" evidence="1">
    <location>
        <begin position="57"/>
        <end position="76"/>
    </location>
</feature>
<keyword evidence="4" id="KW-1185">Reference proteome</keyword>
<keyword evidence="1" id="KW-0472">Membrane</keyword>
<dbReference type="OrthoDB" id="207378at2759"/>
<dbReference type="Pfam" id="PF01757">
    <property type="entry name" value="Acyl_transf_3"/>
    <property type="match status" value="1"/>
</dbReference>
<dbReference type="AlphaFoldDB" id="A0A8K0KGH1"/>
<comment type="caution">
    <text evidence="3">The sequence shown here is derived from an EMBL/GenBank/DDBJ whole genome shotgun (WGS) entry which is preliminary data.</text>
</comment>
<dbReference type="PANTHER" id="PTHR11161">
    <property type="entry name" value="O-ACYLTRANSFERASE"/>
    <property type="match status" value="1"/>
</dbReference>
<feature type="transmembrane region" description="Helical" evidence="1">
    <location>
        <begin position="279"/>
        <end position="297"/>
    </location>
</feature>
<proteinExistence type="predicted"/>
<name>A0A8K0KGH1_LADFU</name>
<feature type="non-terminal residue" evidence="3">
    <location>
        <position position="1"/>
    </location>
</feature>
<dbReference type="GO" id="GO:0016747">
    <property type="term" value="F:acyltransferase activity, transferring groups other than amino-acyl groups"/>
    <property type="evidence" value="ECO:0007669"/>
    <property type="project" value="InterPro"/>
</dbReference>
<dbReference type="InterPro" id="IPR052728">
    <property type="entry name" value="O2_lipid_transport_reg"/>
</dbReference>
<evidence type="ECO:0000256" key="1">
    <source>
        <dbReference type="SAM" id="Phobius"/>
    </source>
</evidence>
<keyword evidence="1" id="KW-1133">Transmembrane helix</keyword>
<accession>A0A8K0KGH1</accession>
<dbReference type="Proteomes" id="UP000792457">
    <property type="component" value="Unassembled WGS sequence"/>
</dbReference>
<sequence>MEIRSLPSGVEKDLPPTPKQSILGRLLLCFSALSNARSICSFNVGADTIAPIHGLRFLSLLWVILGHTCLVAFQFSDNKNFRAKAEEDFLYQTLSSGTYAVDTFFFISGLLVSFLYFRTVTRCEVRQLTFSSGGFRAQGMQFLGMLIYRFIRLTPPYMFTLGLVELTMKYCHDHGSLEPVQTDHINCPKYWWRNVLYINTLFPLEERVINIFNYYNSQSSPYQKIHIISCVKMDSLLVISRNGISFHAEHVDYYSVHHHLHRTHSHDPFANYDELYDKPWTRIGPYLVGMCLGWILFKTKCKMYIKK</sequence>
<feature type="domain" description="Acyltransferase 3" evidence="2">
    <location>
        <begin position="52"/>
        <end position="163"/>
    </location>
</feature>
<dbReference type="EMBL" id="KZ308766">
    <property type="protein sequence ID" value="KAG8234042.1"/>
    <property type="molecule type" value="Genomic_DNA"/>
</dbReference>
<evidence type="ECO:0000313" key="4">
    <source>
        <dbReference type="Proteomes" id="UP000792457"/>
    </source>
</evidence>
<keyword evidence="1" id="KW-0812">Transmembrane</keyword>
<evidence type="ECO:0000313" key="3">
    <source>
        <dbReference type="EMBL" id="KAG8234042.1"/>
    </source>
</evidence>
<dbReference type="PANTHER" id="PTHR11161:SF72">
    <property type="entry name" value="FI21449P1"/>
    <property type="match status" value="1"/>
</dbReference>
<reference evidence="3" key="2">
    <citation type="submission" date="2017-10" db="EMBL/GenBank/DDBJ databases">
        <title>Ladona fulva Genome sequencing and assembly.</title>
        <authorList>
            <person name="Murali S."/>
            <person name="Richards S."/>
            <person name="Bandaranaike D."/>
            <person name="Bellair M."/>
            <person name="Blankenburg K."/>
            <person name="Chao H."/>
            <person name="Dinh H."/>
            <person name="Doddapaneni H."/>
            <person name="Dugan-Rocha S."/>
            <person name="Elkadiri S."/>
            <person name="Gnanaolivu R."/>
            <person name="Hernandez B."/>
            <person name="Skinner E."/>
            <person name="Javaid M."/>
            <person name="Lee S."/>
            <person name="Li M."/>
            <person name="Ming W."/>
            <person name="Munidasa M."/>
            <person name="Muniz J."/>
            <person name="Nguyen L."/>
            <person name="Hughes D."/>
            <person name="Osuji N."/>
            <person name="Pu L.-L."/>
            <person name="Puazo M."/>
            <person name="Qu C."/>
            <person name="Quiroz J."/>
            <person name="Raj R."/>
            <person name="Weissenberger G."/>
            <person name="Xin Y."/>
            <person name="Zou X."/>
            <person name="Han Y."/>
            <person name="Worley K."/>
            <person name="Muzny D."/>
            <person name="Gibbs R."/>
        </authorList>
    </citation>
    <scope>NUCLEOTIDE SEQUENCE</scope>
    <source>
        <strain evidence="3">Sampled in the wild</strain>
    </source>
</reference>